<dbReference type="Gene3D" id="2.30.30.140">
    <property type="match status" value="2"/>
</dbReference>
<comment type="caution">
    <text evidence="3">The sequence shown here is derived from an EMBL/GenBank/DDBJ whole genome shotgun (WGS) entry which is preliminary data.</text>
</comment>
<dbReference type="EMBL" id="JANBOI010000736">
    <property type="protein sequence ID" value="KAJ1728803.1"/>
    <property type="molecule type" value="Genomic_DNA"/>
</dbReference>
<feature type="domain" description="Tudor-knot" evidence="2">
    <location>
        <begin position="292"/>
        <end position="340"/>
    </location>
</feature>
<evidence type="ECO:0000256" key="1">
    <source>
        <dbReference type="SAM" id="MobiDB-lite"/>
    </source>
</evidence>
<proteinExistence type="predicted"/>
<dbReference type="OrthoDB" id="6627536at2759"/>
<dbReference type="InterPro" id="IPR016197">
    <property type="entry name" value="Chromo-like_dom_sf"/>
</dbReference>
<dbReference type="SUPFAM" id="SSF63748">
    <property type="entry name" value="Tudor/PWWP/MBT"/>
    <property type="match status" value="1"/>
</dbReference>
<name>A0A9W7Y5W3_9FUNG</name>
<evidence type="ECO:0000259" key="2">
    <source>
        <dbReference type="Pfam" id="PF11717"/>
    </source>
</evidence>
<feature type="compositionally biased region" description="Low complexity" evidence="1">
    <location>
        <begin position="24"/>
        <end position="33"/>
    </location>
</feature>
<feature type="region of interest" description="Disordered" evidence="1">
    <location>
        <begin position="196"/>
        <end position="221"/>
    </location>
</feature>
<dbReference type="Proteomes" id="UP001143981">
    <property type="component" value="Unassembled WGS sequence"/>
</dbReference>
<organism evidence="3 4">
    <name type="scientific">Coemansia biformis</name>
    <dbReference type="NCBI Taxonomy" id="1286918"/>
    <lineage>
        <taxon>Eukaryota</taxon>
        <taxon>Fungi</taxon>
        <taxon>Fungi incertae sedis</taxon>
        <taxon>Zoopagomycota</taxon>
        <taxon>Kickxellomycotina</taxon>
        <taxon>Kickxellomycetes</taxon>
        <taxon>Kickxellales</taxon>
        <taxon>Kickxellaceae</taxon>
        <taxon>Coemansia</taxon>
    </lineage>
</organism>
<dbReference type="Pfam" id="PF11717">
    <property type="entry name" value="Tudor-knot"/>
    <property type="match status" value="1"/>
</dbReference>
<dbReference type="InterPro" id="IPR025995">
    <property type="entry name" value="Tudor-knot"/>
</dbReference>
<accession>A0A9W7Y5W3</accession>
<gene>
    <name evidence="3" type="ORF">LPJ61_003843</name>
</gene>
<evidence type="ECO:0000313" key="3">
    <source>
        <dbReference type="EMBL" id="KAJ1728803.1"/>
    </source>
</evidence>
<evidence type="ECO:0000313" key="4">
    <source>
        <dbReference type="Proteomes" id="UP001143981"/>
    </source>
</evidence>
<protein>
    <recommendedName>
        <fullName evidence="2">Tudor-knot domain-containing protein</fullName>
    </recommendedName>
</protein>
<dbReference type="AlphaFoldDB" id="A0A9W7Y5W3"/>
<sequence length="342" mass="38355">MLFGLVWPERPTRRTNTRKRIGNSSSSSSSRRSATASNAGDTRQAKRGRIGDIKARTPVETIYDGAQGALGLSAESMFTNLVEGTPVLVDPLDPDARYWWPGVVVDRIVEDTSDRTNNELLGESAEQSGPTTKWQVRYFEDGSYSECEAHDMVLFDPTHAPFADWLSATQQRVLEVPAMRRAIAYFEWRFYATDEQRKAPGEPESESNAGGAEVENGGPPNRIIVGVNEAAQLRHLHHSDTLERAPAAMERAEVAFDDFFANELEPSEPVSRYSDECIRPYLHKLNGVVHIVDARDGKAYMAKIINAEFVSGNGRIGLYYLVHYHGWSSRYDEWIPPSRIVY</sequence>
<feature type="region of interest" description="Disordered" evidence="1">
    <location>
        <begin position="13"/>
        <end position="51"/>
    </location>
</feature>
<keyword evidence="4" id="KW-1185">Reference proteome</keyword>
<dbReference type="SUPFAM" id="SSF54160">
    <property type="entry name" value="Chromo domain-like"/>
    <property type="match status" value="1"/>
</dbReference>
<reference evidence="3" key="1">
    <citation type="submission" date="2022-07" db="EMBL/GenBank/DDBJ databases">
        <title>Phylogenomic reconstructions and comparative analyses of Kickxellomycotina fungi.</title>
        <authorList>
            <person name="Reynolds N.K."/>
            <person name="Stajich J.E."/>
            <person name="Barry K."/>
            <person name="Grigoriev I.V."/>
            <person name="Crous P."/>
            <person name="Smith M.E."/>
        </authorList>
    </citation>
    <scope>NUCLEOTIDE SEQUENCE</scope>
    <source>
        <strain evidence="3">BCRC 34381</strain>
    </source>
</reference>